<name>A0A1F7UME1_9BACT</name>
<evidence type="ECO:0000256" key="1">
    <source>
        <dbReference type="SAM" id="Phobius"/>
    </source>
</evidence>
<gene>
    <name evidence="2" type="ORF">A3E39_01970</name>
</gene>
<sequence>MSIHNAHRRHHREPFPAPPSPGIYRKIAYSFVALTVIIVFAALWFSSVRATVTVKATREATPVEASVDVARSPAQGQLPGRVVQGVFEKIQEFVVTGQGATAEDTVVTGKARITNTTSKDQPLIKTTRLLTADGRLYRISSTVTVPAKGSVDVEAYSDKAEKQYVLPAGTKFTIPGLSESLQKLITAESLNAFAGGQRTVKALTQGDVDAAEKELEKAVTDQAKKTLLAEVGDGRFTEAVYLVKTIDKKSNVKLGEEADRFLMSLKLDVTGVFYPKVDMESLVRERINERVPEGRSIVSYEPSKTVFTVSQVDVKNERATVTLKADVTTKLSDKSPNLTKDLIAGLPIDEAEQKLKSVEGVESASITVRPSWVRRLPTLKDHITFKIE</sequence>
<dbReference type="STRING" id="1802399.A3E39_01970"/>
<protein>
    <recommendedName>
        <fullName evidence="4">Baseplate protein J-like domain-containing protein</fullName>
    </recommendedName>
</protein>
<reference evidence="2 3" key="1">
    <citation type="journal article" date="2016" name="Nat. Commun.">
        <title>Thousands of microbial genomes shed light on interconnected biogeochemical processes in an aquifer system.</title>
        <authorList>
            <person name="Anantharaman K."/>
            <person name="Brown C.T."/>
            <person name="Hug L.A."/>
            <person name="Sharon I."/>
            <person name="Castelle C.J."/>
            <person name="Probst A.J."/>
            <person name="Thomas B.C."/>
            <person name="Singh A."/>
            <person name="Wilkins M.J."/>
            <person name="Karaoz U."/>
            <person name="Brodie E.L."/>
            <person name="Williams K.H."/>
            <person name="Hubbard S.S."/>
            <person name="Banfield J.F."/>
        </authorList>
    </citation>
    <scope>NUCLEOTIDE SEQUENCE [LARGE SCALE GENOMIC DNA]</scope>
</reference>
<dbReference type="EMBL" id="MGEH01000020">
    <property type="protein sequence ID" value="OGL78934.1"/>
    <property type="molecule type" value="Genomic_DNA"/>
</dbReference>
<organism evidence="2 3">
    <name type="scientific">Candidatus Uhrbacteria bacterium RIFCSPHIGHO2_12_FULL_60_25</name>
    <dbReference type="NCBI Taxonomy" id="1802399"/>
    <lineage>
        <taxon>Bacteria</taxon>
        <taxon>Candidatus Uhriibacteriota</taxon>
    </lineage>
</organism>
<keyword evidence="1" id="KW-1133">Transmembrane helix</keyword>
<comment type="caution">
    <text evidence="2">The sequence shown here is derived from an EMBL/GenBank/DDBJ whole genome shotgun (WGS) entry which is preliminary data.</text>
</comment>
<accession>A0A1F7UME1</accession>
<keyword evidence="1" id="KW-0812">Transmembrane</keyword>
<dbReference type="Proteomes" id="UP000176603">
    <property type="component" value="Unassembled WGS sequence"/>
</dbReference>
<feature type="transmembrane region" description="Helical" evidence="1">
    <location>
        <begin position="27"/>
        <end position="45"/>
    </location>
</feature>
<keyword evidence="1" id="KW-0472">Membrane</keyword>
<evidence type="ECO:0000313" key="3">
    <source>
        <dbReference type="Proteomes" id="UP000176603"/>
    </source>
</evidence>
<dbReference type="AlphaFoldDB" id="A0A1F7UME1"/>
<evidence type="ECO:0008006" key="4">
    <source>
        <dbReference type="Google" id="ProtNLM"/>
    </source>
</evidence>
<evidence type="ECO:0000313" key="2">
    <source>
        <dbReference type="EMBL" id="OGL78934.1"/>
    </source>
</evidence>
<proteinExistence type="predicted"/>